<name>A0AAC9XYN7_9GAMM</name>
<keyword evidence="2" id="KW-1185">Reference proteome</keyword>
<dbReference type="AlphaFoldDB" id="A0AAC9XYN7"/>
<proteinExistence type="predicted"/>
<protein>
    <submittedName>
        <fullName evidence="1">Uncharacterized protein</fullName>
    </submittedName>
</protein>
<organism evidence="1 2">
    <name type="scientific">Pseudoalteromonas nigrifaciens</name>
    <dbReference type="NCBI Taxonomy" id="28109"/>
    <lineage>
        <taxon>Bacteria</taxon>
        <taxon>Pseudomonadati</taxon>
        <taxon>Pseudomonadota</taxon>
        <taxon>Gammaproteobacteria</taxon>
        <taxon>Alteromonadales</taxon>
        <taxon>Pseudoalteromonadaceae</taxon>
        <taxon>Pseudoalteromonas</taxon>
    </lineage>
</organism>
<gene>
    <name evidence="1" type="ORF">PNIG_a2991</name>
</gene>
<accession>A0AAC9XYN7</accession>
<dbReference type="EMBL" id="CP011036">
    <property type="protein sequence ID" value="ASM54948.1"/>
    <property type="molecule type" value="Genomic_DNA"/>
</dbReference>
<dbReference type="Proteomes" id="UP000198329">
    <property type="component" value="Chromosome I"/>
</dbReference>
<reference evidence="1 2" key="1">
    <citation type="submission" date="2015-03" db="EMBL/GenBank/DDBJ databases">
        <authorList>
            <person name="Xie B.-B."/>
            <person name="Rong J.-C."/>
            <person name="Qin Q.-L."/>
            <person name="Zhang Y.-Z."/>
        </authorList>
    </citation>
    <scope>NUCLEOTIDE SEQUENCE [LARGE SCALE GENOMIC DNA]</scope>
    <source>
        <strain evidence="1 2">KMM 661</strain>
    </source>
</reference>
<evidence type="ECO:0000313" key="1">
    <source>
        <dbReference type="EMBL" id="ASM54948.1"/>
    </source>
</evidence>
<evidence type="ECO:0000313" key="2">
    <source>
        <dbReference type="Proteomes" id="UP000198329"/>
    </source>
</evidence>
<dbReference type="KEGG" id="png:PNIG_a2991"/>
<sequence length="49" mass="5715">MLNAVFYKRVVNSLYLIVPNIQRRATISGSKSYFFKCFGNVIIQLIFIK</sequence>